<dbReference type="Proteomes" id="UP000559256">
    <property type="component" value="Unassembled WGS sequence"/>
</dbReference>
<sequence length="639" mass="71321">MASRTRSASKASVYKINILFLHESNPRFNVCALKDQPIIDFESDVLFQDIAPRIKLFIQEQFSVNVDQNTMEVFIPTEILPFKNVKNWGKANIDAEELTDMNQVYGADSIHGELDLENIGMRNVDLVVRGEALAVEDNDTVAELPTFGPYKRFMDMHKQTKLTPSRAAMSKERAASQRNRNTAIFDGSFAPSNDDDGPVVETAAQPIEIFFTPFGELKAALADPHFVPDPDCLRAAADLMTKIGVVSVEAKYAAKIREALKQLIGRYIAEIKTSEGRSANGLVSTIIDKVLVPLLLIELKRSLGEGGCDPCAQAEYSVFNRWSEPELKDLRYKCPCPTLILSGGGPNLALLGAVWTDRFIVQRLSDMVFMAQQSTSTDDQIYQIARFFGASRNFMAKLSEYYDETTSNTNIPSLEPNTPHPRFFPQPIQFICRESEQTVRFKYLKAMADEDPQNLTYLVETIGEVVPRKLIVKFSDRYGSGAHEFMANQGLAPKLYYCGLLDGKTDVKHSEEARGSIRGDVGGLYTGPLRMIIMEYLDGITPAELPELEWPKNAREGVKAAMKCLHDGGFIFGDLRQPNVVFVGEDVKLIDFDWSGKEGEVFFPPGLSANVYWGGGKSFEEIKKEHDLAMMKTAFDITA</sequence>
<evidence type="ECO:0008006" key="3">
    <source>
        <dbReference type="Google" id="ProtNLM"/>
    </source>
</evidence>
<comment type="caution">
    <text evidence="1">The sequence shown here is derived from an EMBL/GenBank/DDBJ whole genome shotgun (WGS) entry which is preliminary data.</text>
</comment>
<keyword evidence="2" id="KW-1185">Reference proteome</keyword>
<gene>
    <name evidence="1" type="ORF">D9758_009263</name>
</gene>
<dbReference type="AlphaFoldDB" id="A0A8H5D284"/>
<proteinExistence type="predicted"/>
<dbReference type="InterPro" id="IPR011009">
    <property type="entry name" value="Kinase-like_dom_sf"/>
</dbReference>
<dbReference type="Pfam" id="PF06176">
    <property type="entry name" value="WaaY"/>
    <property type="match status" value="1"/>
</dbReference>
<dbReference type="OrthoDB" id="3261131at2759"/>
<dbReference type="InterPro" id="IPR009330">
    <property type="entry name" value="LipoPS_heptP_kinase"/>
</dbReference>
<accession>A0A8H5D284</accession>
<evidence type="ECO:0000313" key="1">
    <source>
        <dbReference type="EMBL" id="KAF5352155.1"/>
    </source>
</evidence>
<dbReference type="SUPFAM" id="SSF56112">
    <property type="entry name" value="Protein kinase-like (PK-like)"/>
    <property type="match status" value="1"/>
</dbReference>
<organism evidence="1 2">
    <name type="scientific">Tetrapyrgos nigripes</name>
    <dbReference type="NCBI Taxonomy" id="182062"/>
    <lineage>
        <taxon>Eukaryota</taxon>
        <taxon>Fungi</taxon>
        <taxon>Dikarya</taxon>
        <taxon>Basidiomycota</taxon>
        <taxon>Agaricomycotina</taxon>
        <taxon>Agaricomycetes</taxon>
        <taxon>Agaricomycetidae</taxon>
        <taxon>Agaricales</taxon>
        <taxon>Marasmiineae</taxon>
        <taxon>Marasmiaceae</taxon>
        <taxon>Tetrapyrgos</taxon>
    </lineage>
</organism>
<reference evidence="1 2" key="1">
    <citation type="journal article" date="2020" name="ISME J.">
        <title>Uncovering the hidden diversity of litter-decomposition mechanisms in mushroom-forming fungi.</title>
        <authorList>
            <person name="Floudas D."/>
            <person name="Bentzer J."/>
            <person name="Ahren D."/>
            <person name="Johansson T."/>
            <person name="Persson P."/>
            <person name="Tunlid A."/>
        </authorList>
    </citation>
    <scope>NUCLEOTIDE SEQUENCE [LARGE SCALE GENOMIC DNA]</scope>
    <source>
        <strain evidence="1 2">CBS 291.85</strain>
    </source>
</reference>
<protein>
    <recommendedName>
        <fullName evidence="3">Protein kinase domain-containing protein</fullName>
    </recommendedName>
</protein>
<evidence type="ECO:0000313" key="2">
    <source>
        <dbReference type="Proteomes" id="UP000559256"/>
    </source>
</evidence>
<dbReference type="EMBL" id="JAACJM010000067">
    <property type="protein sequence ID" value="KAF5352155.1"/>
    <property type="molecule type" value="Genomic_DNA"/>
</dbReference>
<name>A0A8H5D284_9AGAR</name>